<reference evidence="2" key="1">
    <citation type="submission" date="2022-12" db="EMBL/GenBank/DDBJ databases">
        <title>Reference genome sequencing for broad-spectrum identification of bacterial and archaeal isolates by mass spectrometry.</title>
        <authorList>
            <person name="Sekiguchi Y."/>
            <person name="Tourlousse D.M."/>
        </authorList>
    </citation>
    <scope>NUCLEOTIDE SEQUENCE</scope>
    <source>
        <strain evidence="2">10succ1</strain>
    </source>
</reference>
<dbReference type="CDD" id="cd06553">
    <property type="entry name" value="ASCH_Ef3133_like"/>
    <property type="match status" value="1"/>
</dbReference>
<accession>A0A9W6LM88</accession>
<dbReference type="RefSeq" id="WP_281833527.1">
    <property type="nucleotide sequence ID" value="NZ_BSDY01000003.1"/>
</dbReference>
<evidence type="ECO:0000313" key="2">
    <source>
        <dbReference type="EMBL" id="GLI55203.1"/>
    </source>
</evidence>
<dbReference type="AlphaFoldDB" id="A0A9W6LM88"/>
<dbReference type="InterPro" id="IPR007374">
    <property type="entry name" value="ASCH_domain"/>
</dbReference>
<sequence length="155" mass="18358">MIRIEDPSIGIMRRKYLSSLGLEEGDRYFTTWHFSDNRRDADELAHLVKSGIKTATSSLCEMYDIDEEDTLPKVGEYSVITNWEGKAQCIIETVEVTLLPFRKVEEEFAYLEGEGDRSLEHWRRMHREFFQRELKDQTFSEDMLVVCEKFKVVYK</sequence>
<dbReference type="InterPro" id="IPR015947">
    <property type="entry name" value="PUA-like_sf"/>
</dbReference>
<dbReference type="PANTHER" id="PTHR39203:SF1">
    <property type="entry name" value="CYTOPLASMIC PROTEIN"/>
    <property type="match status" value="1"/>
</dbReference>
<evidence type="ECO:0000259" key="1">
    <source>
        <dbReference type="SMART" id="SM01022"/>
    </source>
</evidence>
<name>A0A9W6LM88_9FUSO</name>
<protein>
    <submittedName>
        <fullName evidence="2">RNA-binding protein</fullName>
    </submittedName>
</protein>
<keyword evidence="3" id="KW-1185">Reference proteome</keyword>
<gene>
    <name evidence="2" type="ORF">PM10SUCC1_07180</name>
</gene>
<evidence type="ECO:0000313" key="3">
    <source>
        <dbReference type="Proteomes" id="UP001144471"/>
    </source>
</evidence>
<dbReference type="EMBL" id="BSDY01000003">
    <property type="protein sequence ID" value="GLI55203.1"/>
    <property type="molecule type" value="Genomic_DNA"/>
</dbReference>
<dbReference type="SMART" id="SM01022">
    <property type="entry name" value="ASCH"/>
    <property type="match status" value="1"/>
</dbReference>
<dbReference type="PANTHER" id="PTHR39203">
    <property type="entry name" value="CYTOPLASMIC PROTEIN-RELATED"/>
    <property type="match status" value="1"/>
</dbReference>
<feature type="domain" description="ASCH" evidence="1">
    <location>
        <begin position="32"/>
        <end position="154"/>
    </location>
</feature>
<dbReference type="Proteomes" id="UP001144471">
    <property type="component" value="Unassembled WGS sequence"/>
</dbReference>
<dbReference type="InterPro" id="IPR009326">
    <property type="entry name" value="DUF984"/>
</dbReference>
<dbReference type="Gene3D" id="3.10.400.10">
    <property type="entry name" value="Sulfate adenylyltransferase"/>
    <property type="match status" value="1"/>
</dbReference>
<dbReference type="PIRSF" id="PIRSF021320">
    <property type="entry name" value="DUF984"/>
    <property type="match status" value="1"/>
</dbReference>
<dbReference type="Pfam" id="PF04266">
    <property type="entry name" value="ASCH"/>
    <property type="match status" value="1"/>
</dbReference>
<organism evidence="2 3">
    <name type="scientific">Propionigenium maris DSM 9537</name>
    <dbReference type="NCBI Taxonomy" id="1123000"/>
    <lineage>
        <taxon>Bacteria</taxon>
        <taxon>Fusobacteriati</taxon>
        <taxon>Fusobacteriota</taxon>
        <taxon>Fusobacteriia</taxon>
        <taxon>Fusobacteriales</taxon>
        <taxon>Fusobacteriaceae</taxon>
        <taxon>Propionigenium</taxon>
    </lineage>
</organism>
<dbReference type="SUPFAM" id="SSF88697">
    <property type="entry name" value="PUA domain-like"/>
    <property type="match status" value="1"/>
</dbReference>
<comment type="caution">
    <text evidence="2">The sequence shown here is derived from an EMBL/GenBank/DDBJ whole genome shotgun (WGS) entry which is preliminary data.</text>
</comment>
<proteinExistence type="predicted"/>